<dbReference type="EMBL" id="KK719258">
    <property type="protein sequence ID" value="KFO62238.1"/>
    <property type="molecule type" value="Genomic_DNA"/>
</dbReference>
<proteinExistence type="predicted"/>
<keyword evidence="10" id="KW-0564">Palmitate</keyword>
<reference evidence="15 16" key="1">
    <citation type="submission" date="2014-04" db="EMBL/GenBank/DDBJ databases">
        <title>Genome evolution of avian class.</title>
        <authorList>
            <person name="Zhang G."/>
            <person name="Li C."/>
        </authorList>
    </citation>
    <scope>NUCLEOTIDE SEQUENCE [LARGE SCALE GENOMIC DNA]</scope>
    <source>
        <strain evidence="15">BGI_N302</strain>
    </source>
</reference>
<keyword evidence="5" id="KW-0945">Host-virus interaction</keyword>
<dbReference type="PANTHER" id="PTHR10424">
    <property type="entry name" value="VIRAL ENVELOPE PROTEIN"/>
    <property type="match status" value="1"/>
</dbReference>
<evidence type="ECO:0000256" key="10">
    <source>
        <dbReference type="ARBA" id="ARBA00023139"/>
    </source>
</evidence>
<keyword evidence="4" id="KW-1032">Host cell membrane</keyword>
<evidence type="ECO:0008006" key="17">
    <source>
        <dbReference type="Google" id="ProtNLM"/>
    </source>
</evidence>
<keyword evidence="13" id="KW-0449">Lipoprotein</keyword>
<evidence type="ECO:0000256" key="4">
    <source>
        <dbReference type="ARBA" id="ARBA00022511"/>
    </source>
</evidence>
<feature type="transmembrane region" description="Helical" evidence="14">
    <location>
        <begin position="134"/>
        <end position="157"/>
    </location>
</feature>
<evidence type="ECO:0000256" key="7">
    <source>
        <dbReference type="ARBA" id="ARBA00022870"/>
    </source>
</evidence>
<dbReference type="Proteomes" id="UP000052976">
    <property type="component" value="Unassembled WGS sequence"/>
</dbReference>
<name>A0A091EWH0_CORBR</name>
<keyword evidence="11" id="KW-1015">Disulfide bond</keyword>
<evidence type="ECO:0000256" key="11">
    <source>
        <dbReference type="ARBA" id="ARBA00023157"/>
    </source>
</evidence>
<evidence type="ECO:0000256" key="2">
    <source>
        <dbReference type="ARBA" id="ARBA00004531"/>
    </source>
</evidence>
<dbReference type="Gene3D" id="1.10.287.210">
    <property type="match status" value="1"/>
</dbReference>
<evidence type="ECO:0000256" key="12">
    <source>
        <dbReference type="ARBA" id="ARBA00023180"/>
    </source>
</evidence>
<feature type="non-terminal residue" evidence="15">
    <location>
        <position position="158"/>
    </location>
</feature>
<protein>
    <recommendedName>
        <fullName evidence="17">Envelope glycoprotein gp95</fullName>
    </recommendedName>
</protein>
<organism evidence="15 16">
    <name type="scientific">Corvus brachyrhynchos</name>
    <name type="common">American crow</name>
    <dbReference type="NCBI Taxonomy" id="85066"/>
    <lineage>
        <taxon>Eukaryota</taxon>
        <taxon>Metazoa</taxon>
        <taxon>Chordata</taxon>
        <taxon>Craniata</taxon>
        <taxon>Vertebrata</taxon>
        <taxon>Euteleostomi</taxon>
        <taxon>Archelosauria</taxon>
        <taxon>Archosauria</taxon>
        <taxon>Dinosauria</taxon>
        <taxon>Saurischia</taxon>
        <taxon>Theropoda</taxon>
        <taxon>Coelurosauria</taxon>
        <taxon>Aves</taxon>
        <taxon>Neognathae</taxon>
        <taxon>Neoaves</taxon>
        <taxon>Telluraves</taxon>
        <taxon>Australaves</taxon>
        <taxon>Passeriformes</taxon>
        <taxon>Corvoidea</taxon>
        <taxon>Corvidae</taxon>
        <taxon>Corvus</taxon>
    </lineage>
</organism>
<evidence type="ECO:0000256" key="6">
    <source>
        <dbReference type="ARBA" id="ARBA00022692"/>
    </source>
</evidence>
<sequence>QLDENCNSEIVDCSHTMKAMAPLFLPWVAATKALDDIGHLECWLGNNLTSSALSQLLEDEETTRQATIQNRAAINFLLLAHGHGCEEFEGLCCFNLSSHSQSIHATIQKMQDQIKDLKKDAGGWFDGLLGKWGLSSWVASIIKTAQWVILIIFLVLFV</sequence>
<evidence type="ECO:0000313" key="15">
    <source>
        <dbReference type="EMBL" id="KFO62238.1"/>
    </source>
</evidence>
<evidence type="ECO:0000313" key="16">
    <source>
        <dbReference type="Proteomes" id="UP000052976"/>
    </source>
</evidence>
<dbReference type="InterPro" id="IPR018154">
    <property type="entry name" value="TLV/ENV_coat_polyprotein"/>
</dbReference>
<keyword evidence="16" id="KW-1185">Reference proteome</keyword>
<evidence type="ECO:0000256" key="3">
    <source>
        <dbReference type="ARBA" id="ARBA00004563"/>
    </source>
</evidence>
<evidence type="ECO:0000256" key="1">
    <source>
        <dbReference type="ARBA" id="ARBA00004402"/>
    </source>
</evidence>
<accession>A0A091EWH0</accession>
<comment type="subcellular location">
    <subcellularLocation>
        <location evidence="1">Host cell membrane</location>
        <topology evidence="1">Single-pass type I membrane protein</topology>
    </subcellularLocation>
    <subcellularLocation>
        <location evidence="2">Host endomembrane system</location>
        <topology evidence="2">Peripheral membrane protein</topology>
    </subcellularLocation>
    <subcellularLocation>
        <location evidence="3">Virion membrane</location>
        <topology evidence="3">Single-pass type I membrane protein</topology>
    </subcellularLocation>
</comment>
<dbReference type="Pfam" id="PF00429">
    <property type="entry name" value="TLV_coat"/>
    <property type="match status" value="1"/>
</dbReference>
<dbReference type="SUPFAM" id="SSF58069">
    <property type="entry name" value="Virus ectodomain"/>
    <property type="match status" value="1"/>
</dbReference>
<keyword evidence="9 14" id="KW-0472">Membrane</keyword>
<evidence type="ECO:0000256" key="8">
    <source>
        <dbReference type="ARBA" id="ARBA00022989"/>
    </source>
</evidence>
<keyword evidence="7" id="KW-1043">Host membrane</keyword>
<keyword evidence="6 14" id="KW-0812">Transmembrane</keyword>
<dbReference type="AlphaFoldDB" id="A0A091EWH0"/>
<feature type="non-terminal residue" evidence="15">
    <location>
        <position position="1"/>
    </location>
</feature>
<evidence type="ECO:0000256" key="14">
    <source>
        <dbReference type="SAM" id="Phobius"/>
    </source>
</evidence>
<keyword evidence="8 14" id="KW-1133">Transmembrane helix</keyword>
<evidence type="ECO:0000256" key="9">
    <source>
        <dbReference type="ARBA" id="ARBA00023136"/>
    </source>
</evidence>
<evidence type="ECO:0000256" key="13">
    <source>
        <dbReference type="ARBA" id="ARBA00023288"/>
    </source>
</evidence>
<gene>
    <name evidence="15" type="ORF">N302_03229</name>
</gene>
<dbReference type="PANTHER" id="PTHR10424:SF81">
    <property type="entry name" value="ERVV2 PROTEIN"/>
    <property type="match status" value="1"/>
</dbReference>
<keyword evidence="12" id="KW-0325">Glycoprotein</keyword>
<evidence type="ECO:0000256" key="5">
    <source>
        <dbReference type="ARBA" id="ARBA00022581"/>
    </source>
</evidence>